<evidence type="ECO:0000256" key="11">
    <source>
        <dbReference type="SAM" id="Phobius"/>
    </source>
</evidence>
<feature type="domain" description="TonB C-terminal" evidence="12">
    <location>
        <begin position="192"/>
        <end position="285"/>
    </location>
</feature>
<dbReference type="InterPro" id="IPR037682">
    <property type="entry name" value="TonB_C"/>
</dbReference>
<dbReference type="AlphaFoldDB" id="A0A8E3MH93"/>
<dbReference type="Gene3D" id="3.30.1150.10">
    <property type="match status" value="1"/>
</dbReference>
<evidence type="ECO:0000256" key="5">
    <source>
        <dbReference type="ARBA" id="ARBA00022519"/>
    </source>
</evidence>
<evidence type="ECO:0000256" key="4">
    <source>
        <dbReference type="ARBA" id="ARBA00022475"/>
    </source>
</evidence>
<dbReference type="PROSITE" id="PS52015">
    <property type="entry name" value="TONB_CTD"/>
    <property type="match status" value="1"/>
</dbReference>
<evidence type="ECO:0000256" key="8">
    <source>
        <dbReference type="ARBA" id="ARBA00022989"/>
    </source>
</evidence>
<proteinExistence type="inferred from homology"/>
<keyword evidence="5" id="KW-0997">Cell inner membrane</keyword>
<evidence type="ECO:0000256" key="6">
    <source>
        <dbReference type="ARBA" id="ARBA00022692"/>
    </source>
</evidence>
<keyword evidence="8 11" id="KW-1133">Transmembrane helix</keyword>
<dbReference type="GO" id="GO:0055085">
    <property type="term" value="P:transmembrane transport"/>
    <property type="evidence" value="ECO:0007669"/>
    <property type="project" value="InterPro"/>
</dbReference>
<evidence type="ECO:0000256" key="1">
    <source>
        <dbReference type="ARBA" id="ARBA00004383"/>
    </source>
</evidence>
<dbReference type="GO" id="GO:0015031">
    <property type="term" value="P:protein transport"/>
    <property type="evidence" value="ECO:0007669"/>
    <property type="project" value="UniProtKB-KW"/>
</dbReference>
<keyword evidence="3" id="KW-0813">Transport</keyword>
<dbReference type="InterPro" id="IPR051045">
    <property type="entry name" value="TonB-dependent_transducer"/>
</dbReference>
<dbReference type="SUPFAM" id="SSF74653">
    <property type="entry name" value="TolA/TonB C-terminal domain"/>
    <property type="match status" value="1"/>
</dbReference>
<dbReference type="PANTHER" id="PTHR33446">
    <property type="entry name" value="PROTEIN TONB-RELATED"/>
    <property type="match status" value="1"/>
</dbReference>
<evidence type="ECO:0000256" key="3">
    <source>
        <dbReference type="ARBA" id="ARBA00022448"/>
    </source>
</evidence>
<gene>
    <name evidence="13" type="ORF">CEP48_06895</name>
</gene>
<keyword evidence="6 11" id="KW-0812">Transmembrane</keyword>
<keyword evidence="14" id="KW-1185">Reference proteome</keyword>
<sequence length="285" mass="31421">MNDLNSEKNGWLAITLFCVVIALHSLAIYAILSTRTPQLQIASMSTSDSTEGASVNELLEIVAIEDFVPEVSQQPPEPPKETFSVTATEPEQADLVEPSIENTTEQVVEKPIEPVQAVTKPQKIENKKEEPQKITKTPRQPEKTVKTKPKKEVKPSQQKPQEGNSNQTVKGESGNSRLARGKQGEGVASETSASHRGSYLHNPKPPYPAVSIEKEEEGTVTLRAIVEPNGRPSKVEIVHSSGYRRLDQAALKVVTEKYQFIPATRLGKPVQSSYVFNIQFSLTDR</sequence>
<feature type="region of interest" description="Disordered" evidence="10">
    <location>
        <begin position="69"/>
        <end position="209"/>
    </location>
</feature>
<evidence type="ECO:0000313" key="13">
    <source>
        <dbReference type="EMBL" id="QDJ15174.1"/>
    </source>
</evidence>
<name>A0A8E3MH93_9PAST</name>
<dbReference type="Proteomes" id="UP000955338">
    <property type="component" value="Chromosome"/>
</dbReference>
<dbReference type="RefSeq" id="WP_265482626.1">
    <property type="nucleotide sequence ID" value="NZ_CP022011.1"/>
</dbReference>
<organism evidence="13 14">
    <name type="scientific">Mergibacter septicus</name>
    <dbReference type="NCBI Taxonomy" id="221402"/>
    <lineage>
        <taxon>Bacteria</taxon>
        <taxon>Pseudomonadati</taxon>
        <taxon>Pseudomonadota</taxon>
        <taxon>Gammaproteobacteria</taxon>
        <taxon>Pasteurellales</taxon>
        <taxon>Pasteurellaceae</taxon>
        <taxon>Mergibacter</taxon>
    </lineage>
</organism>
<dbReference type="EMBL" id="CP022011">
    <property type="protein sequence ID" value="QDJ15174.1"/>
    <property type="molecule type" value="Genomic_DNA"/>
</dbReference>
<feature type="compositionally biased region" description="Basic and acidic residues" evidence="10">
    <location>
        <begin position="122"/>
        <end position="154"/>
    </location>
</feature>
<dbReference type="PANTHER" id="PTHR33446:SF2">
    <property type="entry name" value="PROTEIN TONB"/>
    <property type="match status" value="1"/>
</dbReference>
<reference evidence="13" key="1">
    <citation type="submission" date="2017-06" db="EMBL/GenBank/DDBJ databases">
        <title>Genome sequencing of pathogenic and non-pathogenic strains within Bisgaard taxon 40.</title>
        <authorList>
            <person name="Ladner J.T."/>
            <person name="Lovett S.P."/>
            <person name="Koroleva G."/>
            <person name="Lorch J.M."/>
        </authorList>
    </citation>
    <scope>NUCLEOTIDE SEQUENCE</scope>
    <source>
        <strain evidence="13">27576-1-I1</strain>
    </source>
</reference>
<dbReference type="GO" id="GO:0031992">
    <property type="term" value="F:energy transducer activity"/>
    <property type="evidence" value="ECO:0007669"/>
    <property type="project" value="TreeGrafter"/>
</dbReference>
<evidence type="ECO:0000256" key="9">
    <source>
        <dbReference type="ARBA" id="ARBA00023136"/>
    </source>
</evidence>
<dbReference type="Pfam" id="PF03544">
    <property type="entry name" value="TonB_C"/>
    <property type="match status" value="1"/>
</dbReference>
<keyword evidence="9 11" id="KW-0472">Membrane</keyword>
<comment type="similarity">
    <text evidence="2">Belongs to the TonB family.</text>
</comment>
<evidence type="ECO:0000256" key="10">
    <source>
        <dbReference type="SAM" id="MobiDB-lite"/>
    </source>
</evidence>
<keyword evidence="4" id="KW-1003">Cell membrane</keyword>
<dbReference type="GO" id="GO:0098797">
    <property type="term" value="C:plasma membrane protein complex"/>
    <property type="evidence" value="ECO:0007669"/>
    <property type="project" value="TreeGrafter"/>
</dbReference>
<comment type="subcellular location">
    <subcellularLocation>
        <location evidence="1">Cell inner membrane</location>
        <topology evidence="1">Single-pass membrane protein</topology>
        <orientation evidence="1">Periplasmic side</orientation>
    </subcellularLocation>
</comment>
<feature type="transmembrane region" description="Helical" evidence="11">
    <location>
        <begin position="12"/>
        <end position="32"/>
    </location>
</feature>
<dbReference type="NCBIfam" id="TIGR01352">
    <property type="entry name" value="tonB_Cterm"/>
    <property type="match status" value="1"/>
</dbReference>
<keyword evidence="7" id="KW-0653">Protein transport</keyword>
<dbReference type="InterPro" id="IPR006260">
    <property type="entry name" value="TonB/TolA_C"/>
</dbReference>
<evidence type="ECO:0000256" key="7">
    <source>
        <dbReference type="ARBA" id="ARBA00022927"/>
    </source>
</evidence>
<evidence type="ECO:0000313" key="14">
    <source>
        <dbReference type="Proteomes" id="UP000955338"/>
    </source>
</evidence>
<accession>A0A8E3MH93</accession>
<evidence type="ECO:0000256" key="2">
    <source>
        <dbReference type="ARBA" id="ARBA00006555"/>
    </source>
</evidence>
<feature type="compositionally biased region" description="Polar residues" evidence="10">
    <location>
        <begin position="155"/>
        <end position="176"/>
    </location>
</feature>
<protein>
    <recommendedName>
        <fullName evidence="12">TonB C-terminal domain-containing protein</fullName>
    </recommendedName>
</protein>
<evidence type="ECO:0000259" key="12">
    <source>
        <dbReference type="PROSITE" id="PS52015"/>
    </source>
</evidence>